<dbReference type="InterPro" id="IPR036409">
    <property type="entry name" value="Aldolase_II/adducin_N_sf"/>
</dbReference>
<name>H2AVF3_KAZAF</name>
<dbReference type="STRING" id="1071382.H2AVF3"/>
<keyword evidence="2" id="KW-0479">Metal-binding</keyword>
<dbReference type="GeneID" id="13883011"/>
<dbReference type="eggNOG" id="KOG2631">
    <property type="taxonomic scope" value="Eukaryota"/>
</dbReference>
<dbReference type="Gene3D" id="3.40.225.10">
    <property type="entry name" value="Class II aldolase/adducin N-terminal domain"/>
    <property type="match status" value="1"/>
</dbReference>
<dbReference type="SUPFAM" id="SSF53639">
    <property type="entry name" value="AraD/HMP-PK domain-like"/>
    <property type="match status" value="1"/>
</dbReference>
<dbReference type="GO" id="GO:0019509">
    <property type="term" value="P:L-methionine salvage from methylthioadenosine"/>
    <property type="evidence" value="ECO:0007669"/>
    <property type="project" value="InterPro"/>
</dbReference>
<dbReference type="InterPro" id="IPR001303">
    <property type="entry name" value="Aldolase_II/adducin_N"/>
</dbReference>
<dbReference type="InterPro" id="IPR017714">
    <property type="entry name" value="MethylthioRu-1-P_deHdtase_MtnB"/>
</dbReference>
<dbReference type="GO" id="GO:0046570">
    <property type="term" value="F:methylthioribulose 1-phosphate dehydratase activity"/>
    <property type="evidence" value="ECO:0007669"/>
    <property type="project" value="TreeGrafter"/>
</dbReference>
<dbReference type="GO" id="GO:0005737">
    <property type="term" value="C:cytoplasm"/>
    <property type="evidence" value="ECO:0007669"/>
    <property type="project" value="InterPro"/>
</dbReference>
<gene>
    <name evidence="7" type="primary">KAFR0E02000</name>
    <name evidence="7" type="ORF">KAFR_0E02000</name>
</gene>
<organism evidence="7 8">
    <name type="scientific">Kazachstania africana (strain ATCC 22294 / BCRC 22015 / CBS 2517 / CECT 1963 / NBRC 1671 / NRRL Y-8276)</name>
    <name type="common">Yeast</name>
    <name type="synonym">Kluyveromyces africanus</name>
    <dbReference type="NCBI Taxonomy" id="1071382"/>
    <lineage>
        <taxon>Eukaryota</taxon>
        <taxon>Fungi</taxon>
        <taxon>Dikarya</taxon>
        <taxon>Ascomycota</taxon>
        <taxon>Saccharomycotina</taxon>
        <taxon>Saccharomycetes</taxon>
        <taxon>Saccharomycetales</taxon>
        <taxon>Saccharomycetaceae</taxon>
        <taxon>Kazachstania</taxon>
    </lineage>
</organism>
<dbReference type="GO" id="GO:0046872">
    <property type="term" value="F:metal ion binding"/>
    <property type="evidence" value="ECO:0007669"/>
    <property type="project" value="UniProtKB-KW"/>
</dbReference>
<dbReference type="SMART" id="SM01007">
    <property type="entry name" value="Aldolase_II"/>
    <property type="match status" value="1"/>
</dbReference>
<evidence type="ECO:0000256" key="3">
    <source>
        <dbReference type="ARBA" id="ARBA00022833"/>
    </source>
</evidence>
<dbReference type="FunFam" id="3.40.225.10:FF:000003">
    <property type="entry name" value="Methylthioribulose-1-phosphate dehydratase"/>
    <property type="match status" value="1"/>
</dbReference>
<evidence type="ECO:0000256" key="2">
    <source>
        <dbReference type="ARBA" id="ARBA00022723"/>
    </source>
</evidence>
<evidence type="ECO:0000256" key="5">
    <source>
        <dbReference type="ARBA" id="ARBA00023239"/>
    </source>
</evidence>
<dbReference type="Proteomes" id="UP000005220">
    <property type="component" value="Chromosome 5"/>
</dbReference>
<dbReference type="PANTHER" id="PTHR10640">
    <property type="entry name" value="METHYLTHIORIBULOSE-1-PHOSPHATE DEHYDRATASE"/>
    <property type="match status" value="1"/>
</dbReference>
<dbReference type="InParanoid" id="H2AVF3"/>
<feature type="domain" description="Class II aldolase/adducin N-terminal" evidence="6">
    <location>
        <begin position="11"/>
        <end position="204"/>
    </location>
</feature>
<protein>
    <recommendedName>
        <fullName evidence="6">Class II aldolase/adducin N-terminal domain-containing protein</fullName>
    </recommendedName>
</protein>
<keyword evidence="5" id="KW-0456">Lyase</keyword>
<evidence type="ECO:0000256" key="1">
    <source>
        <dbReference type="ARBA" id="ARBA00022605"/>
    </source>
</evidence>
<keyword evidence="4" id="KW-0486">Methionine biosynthesis</keyword>
<dbReference type="OrthoDB" id="191080at2759"/>
<evidence type="ECO:0000313" key="8">
    <source>
        <dbReference type="Proteomes" id="UP000005220"/>
    </source>
</evidence>
<evidence type="ECO:0000313" key="7">
    <source>
        <dbReference type="EMBL" id="CCF58353.1"/>
    </source>
</evidence>
<dbReference type="RefSeq" id="XP_003957488.1">
    <property type="nucleotide sequence ID" value="XM_003957439.1"/>
</dbReference>
<dbReference type="AlphaFoldDB" id="H2AVF3"/>
<dbReference type="KEGG" id="kaf:KAFR_0E02000"/>
<keyword evidence="8" id="KW-1185">Reference proteome</keyword>
<sequence length="229" mass="26082">MSETDFNAVASQICALSKQFYEKNWCCGSAGGLSIKDDDKIYITPSGVQKELMRPNEICVMENDEFTHIPAGLKPSDCTPLFKACYDKTAKIKAVIHTHSINAILISLLYDKVFEISNIEQIKALPVDLQFNKNLKFSETLKIPIIENKDFEHQLYDDLVETMEEYPDACAVIVRRHGLFVWGPTIEKTKIYNESIDYLMEVSMKMYKLGIPSNIALGEEKNYIKPLLL</sequence>
<accession>H2AVF3</accession>
<dbReference type="PANTHER" id="PTHR10640:SF7">
    <property type="entry name" value="METHYLTHIORIBULOSE-1-PHOSPHATE DEHYDRATASE"/>
    <property type="match status" value="1"/>
</dbReference>
<reference evidence="7 8" key="1">
    <citation type="journal article" date="2011" name="Proc. Natl. Acad. Sci. U.S.A.">
        <title>Evolutionary erosion of yeast sex chromosomes by mating-type switching accidents.</title>
        <authorList>
            <person name="Gordon J.L."/>
            <person name="Armisen D."/>
            <person name="Proux-Wera E."/>
            <person name="Oheigeartaigh S.S."/>
            <person name="Byrne K.P."/>
            <person name="Wolfe K.H."/>
        </authorList>
    </citation>
    <scope>NUCLEOTIDE SEQUENCE [LARGE SCALE GENOMIC DNA]</scope>
    <source>
        <strain evidence="8">ATCC 22294 / BCRC 22015 / CBS 2517 / CECT 1963 / NBRC 1671 / NRRL Y-8276</strain>
    </source>
</reference>
<dbReference type="FunCoup" id="H2AVF3">
    <property type="interactions" value="263"/>
</dbReference>
<keyword evidence="3" id="KW-0862">Zinc</keyword>
<proteinExistence type="predicted"/>
<keyword evidence="1" id="KW-0028">Amino-acid biosynthesis</keyword>
<dbReference type="HOGENOM" id="CLU_006033_4_0_1"/>
<evidence type="ECO:0000259" key="6">
    <source>
        <dbReference type="SMART" id="SM01007"/>
    </source>
</evidence>
<dbReference type="EMBL" id="HE650825">
    <property type="protein sequence ID" value="CCF58353.1"/>
    <property type="molecule type" value="Genomic_DNA"/>
</dbReference>
<dbReference type="NCBIfam" id="TIGR03328">
    <property type="entry name" value="salvage_mtnB"/>
    <property type="match status" value="1"/>
</dbReference>
<evidence type="ECO:0000256" key="4">
    <source>
        <dbReference type="ARBA" id="ARBA00023167"/>
    </source>
</evidence>
<dbReference type="Pfam" id="PF00596">
    <property type="entry name" value="Aldolase_II"/>
    <property type="match status" value="1"/>
</dbReference>